<proteinExistence type="inferred from homology"/>
<evidence type="ECO:0000256" key="4">
    <source>
        <dbReference type="ARBA" id="ARBA00013185"/>
    </source>
</evidence>
<keyword evidence="7 8" id="KW-0119">Carbohydrate metabolism</keyword>
<dbReference type="GO" id="GO:0030246">
    <property type="term" value="F:carbohydrate binding"/>
    <property type="evidence" value="ECO:0007669"/>
    <property type="project" value="InterPro"/>
</dbReference>
<comment type="catalytic activity">
    <reaction evidence="1 8">
        <text>alpha-D-glucose = beta-D-glucose</text>
        <dbReference type="Rhea" id="RHEA:10264"/>
        <dbReference type="ChEBI" id="CHEBI:15903"/>
        <dbReference type="ChEBI" id="CHEBI:17925"/>
        <dbReference type="EC" id="5.1.3.3"/>
    </reaction>
</comment>
<evidence type="ECO:0000256" key="10">
    <source>
        <dbReference type="PIRSR" id="PIRSR005096-2"/>
    </source>
</evidence>
<comment type="caution">
    <text evidence="12">The sequence shown here is derived from an EMBL/GenBank/DDBJ whole genome shotgun (WGS) entry which is preliminary data.</text>
</comment>
<dbReference type="PANTHER" id="PTHR10091">
    <property type="entry name" value="ALDOSE-1-EPIMERASE"/>
    <property type="match status" value="1"/>
</dbReference>
<comment type="similarity">
    <text evidence="3 8">Belongs to the aldose epimerase family.</text>
</comment>
<dbReference type="PROSITE" id="PS00545">
    <property type="entry name" value="ALDOSE_1_EPIMERASE"/>
    <property type="match status" value="1"/>
</dbReference>
<dbReference type="PANTHER" id="PTHR10091:SF0">
    <property type="entry name" value="GALACTOSE MUTAROTASE"/>
    <property type="match status" value="1"/>
</dbReference>
<feature type="binding site" evidence="10">
    <location>
        <position position="246"/>
    </location>
    <ligand>
        <name>beta-D-galactose</name>
        <dbReference type="ChEBI" id="CHEBI:27667"/>
    </ligand>
</feature>
<evidence type="ECO:0000256" key="3">
    <source>
        <dbReference type="ARBA" id="ARBA00006206"/>
    </source>
</evidence>
<sequence length="346" mass="37675">MAGIRQEPFGKTADGHEIMRYWLSDGVISVGILNLGGTIQSVLVPDRSGKMIDVALGYDDVHSYEVQDKFIGALIGRFGNRIARGKFSLDGKDYTLRTNDGRNHLHGGQGFDKRLWNVQTDGDSLVLTLTSPDGDEGYPGTLQVCVRYTVANRALIIDYQAQTDAPTLCNLTNHAYWNLSGHDAGSVGDQKITLNADYFTPVDNEAIPLGTLAPVTGTALDLRTPTAIGAHWDDPDEQLQNVGGYDHNFALRGSIGFLSPTAEVTSPATGITMQVETTLPGVQFYTGNALEGAPKGKNGAVYGRRAGFCLETQFYPDNIHHPDWPQAILRPGALWKHQTIYRFPAI</sequence>
<dbReference type="UniPathway" id="UPA00242"/>
<organism evidence="12 13">
    <name type="scientific">Butyricicoccus pullicaecorum</name>
    <dbReference type="NCBI Taxonomy" id="501571"/>
    <lineage>
        <taxon>Bacteria</taxon>
        <taxon>Bacillati</taxon>
        <taxon>Bacillota</taxon>
        <taxon>Clostridia</taxon>
        <taxon>Eubacteriales</taxon>
        <taxon>Butyricicoccaceae</taxon>
        <taxon>Butyricicoccus</taxon>
    </lineage>
</organism>
<dbReference type="SUPFAM" id="SSF74650">
    <property type="entry name" value="Galactose mutarotase-like"/>
    <property type="match status" value="1"/>
</dbReference>
<gene>
    <name evidence="12" type="ORF">B5F17_03050</name>
</gene>
<evidence type="ECO:0000313" key="13">
    <source>
        <dbReference type="Proteomes" id="UP000195897"/>
    </source>
</evidence>
<name>A0A1Y4LBV2_9FIRM</name>
<dbReference type="InterPro" id="IPR047215">
    <property type="entry name" value="Galactose_mutarotase-like"/>
</dbReference>
<dbReference type="NCBIfam" id="NF008277">
    <property type="entry name" value="PRK11055.1"/>
    <property type="match status" value="1"/>
</dbReference>
<comment type="pathway">
    <text evidence="2 8">Carbohydrate metabolism; hexose metabolism.</text>
</comment>
<dbReference type="Proteomes" id="UP000195897">
    <property type="component" value="Unassembled WGS sequence"/>
</dbReference>
<dbReference type="GO" id="GO:0006006">
    <property type="term" value="P:glucose metabolic process"/>
    <property type="evidence" value="ECO:0007669"/>
    <property type="project" value="TreeGrafter"/>
</dbReference>
<accession>A0A1Y4LBV2</accession>
<keyword evidence="6 8" id="KW-0413">Isomerase</keyword>
<evidence type="ECO:0000256" key="1">
    <source>
        <dbReference type="ARBA" id="ARBA00001614"/>
    </source>
</evidence>
<feature type="active site" description="Proton donor" evidence="9">
    <location>
        <position position="174"/>
    </location>
</feature>
<dbReference type="Gene3D" id="2.70.98.10">
    <property type="match status" value="1"/>
</dbReference>
<evidence type="ECO:0000256" key="5">
    <source>
        <dbReference type="ARBA" id="ARBA00014165"/>
    </source>
</evidence>
<dbReference type="EC" id="5.1.3.3" evidence="4 8"/>
<dbReference type="CDD" id="cd09019">
    <property type="entry name" value="galactose_mutarotase_like"/>
    <property type="match status" value="1"/>
</dbReference>
<feature type="active site" description="Proton acceptor" evidence="9">
    <location>
        <position position="311"/>
    </location>
</feature>
<dbReference type="GO" id="GO:0004034">
    <property type="term" value="F:aldose 1-epimerase activity"/>
    <property type="evidence" value="ECO:0007669"/>
    <property type="project" value="UniProtKB-EC"/>
</dbReference>
<evidence type="ECO:0000256" key="7">
    <source>
        <dbReference type="ARBA" id="ARBA00023277"/>
    </source>
</evidence>
<evidence type="ECO:0000256" key="2">
    <source>
        <dbReference type="ARBA" id="ARBA00005028"/>
    </source>
</evidence>
<dbReference type="InterPro" id="IPR015443">
    <property type="entry name" value="Aldose_1-epimerase"/>
</dbReference>
<feature type="binding site" evidence="11">
    <location>
        <begin position="80"/>
        <end position="81"/>
    </location>
    <ligand>
        <name>beta-D-galactose</name>
        <dbReference type="ChEBI" id="CHEBI:27667"/>
    </ligand>
</feature>
<dbReference type="InterPro" id="IPR008183">
    <property type="entry name" value="Aldose_1/G6P_1-epimerase"/>
</dbReference>
<evidence type="ECO:0000256" key="9">
    <source>
        <dbReference type="PIRSR" id="PIRSR005096-1"/>
    </source>
</evidence>
<dbReference type="GO" id="GO:0033499">
    <property type="term" value="P:galactose catabolic process via UDP-galactose, Leloir pathway"/>
    <property type="evidence" value="ECO:0007669"/>
    <property type="project" value="TreeGrafter"/>
</dbReference>
<dbReference type="InterPro" id="IPR014718">
    <property type="entry name" value="GH-type_carb-bd"/>
</dbReference>
<dbReference type="AlphaFoldDB" id="A0A1Y4LBV2"/>
<feature type="binding site" evidence="11">
    <location>
        <begin position="174"/>
        <end position="176"/>
    </location>
    <ligand>
        <name>beta-D-galactose</name>
        <dbReference type="ChEBI" id="CHEBI:27667"/>
    </ligand>
</feature>
<evidence type="ECO:0000256" key="11">
    <source>
        <dbReference type="PIRSR" id="PIRSR005096-3"/>
    </source>
</evidence>
<dbReference type="PIRSF" id="PIRSF005096">
    <property type="entry name" value="GALM"/>
    <property type="match status" value="1"/>
</dbReference>
<dbReference type="Pfam" id="PF01263">
    <property type="entry name" value="Aldose_epim"/>
    <property type="match status" value="1"/>
</dbReference>
<evidence type="ECO:0000256" key="6">
    <source>
        <dbReference type="ARBA" id="ARBA00023235"/>
    </source>
</evidence>
<evidence type="ECO:0000313" key="12">
    <source>
        <dbReference type="EMBL" id="OUP54205.1"/>
    </source>
</evidence>
<protein>
    <recommendedName>
        <fullName evidence="5 8">Aldose 1-epimerase</fullName>
        <ecNumber evidence="4 8">5.1.3.3</ecNumber>
    </recommendedName>
</protein>
<reference evidence="13" key="1">
    <citation type="submission" date="2017-04" db="EMBL/GenBank/DDBJ databases">
        <title>Function of individual gut microbiota members based on whole genome sequencing of pure cultures obtained from chicken caecum.</title>
        <authorList>
            <person name="Medvecky M."/>
            <person name="Cejkova D."/>
            <person name="Polansky O."/>
            <person name="Karasova D."/>
            <person name="Kubasova T."/>
            <person name="Cizek A."/>
            <person name="Rychlik I."/>
        </authorList>
    </citation>
    <scope>NUCLEOTIDE SEQUENCE [LARGE SCALE GENOMIC DNA]</scope>
    <source>
        <strain evidence="13">An180</strain>
    </source>
</reference>
<evidence type="ECO:0000256" key="8">
    <source>
        <dbReference type="PIRNR" id="PIRNR005096"/>
    </source>
</evidence>
<dbReference type="EMBL" id="NFKK01000002">
    <property type="protein sequence ID" value="OUP54205.1"/>
    <property type="molecule type" value="Genomic_DNA"/>
</dbReference>
<dbReference type="InterPro" id="IPR018052">
    <property type="entry name" value="Ald1_epimerase_CS"/>
</dbReference>
<dbReference type="InterPro" id="IPR011013">
    <property type="entry name" value="Gal_mutarotase_sf_dom"/>
</dbReference>
<dbReference type="RefSeq" id="WP_087370665.1">
    <property type="nucleotide sequence ID" value="NZ_NFKK01000002.1"/>
</dbReference>